<dbReference type="InterPro" id="IPR002209">
    <property type="entry name" value="Fibroblast_GF_fam"/>
</dbReference>
<evidence type="ECO:0000313" key="3">
    <source>
        <dbReference type="Proteomes" id="UP001652625"/>
    </source>
</evidence>
<dbReference type="RefSeq" id="XP_065649607.1">
    <property type="nucleotide sequence ID" value="XM_065793535.1"/>
</dbReference>
<dbReference type="Proteomes" id="UP001652625">
    <property type="component" value="Chromosome 03"/>
</dbReference>
<protein>
    <recommendedName>
        <fullName evidence="2">Fibroblast growth factor</fullName>
        <shortName evidence="2">FGF</shortName>
    </recommendedName>
</protein>
<keyword evidence="3" id="KW-1185">Reference proteome</keyword>
<organism evidence="3 4">
    <name type="scientific">Hydra vulgaris</name>
    <name type="common">Hydra</name>
    <name type="synonym">Hydra attenuata</name>
    <dbReference type="NCBI Taxonomy" id="6087"/>
    <lineage>
        <taxon>Eukaryota</taxon>
        <taxon>Metazoa</taxon>
        <taxon>Cnidaria</taxon>
        <taxon>Hydrozoa</taxon>
        <taxon>Hydroidolina</taxon>
        <taxon>Anthoathecata</taxon>
        <taxon>Aplanulata</taxon>
        <taxon>Hydridae</taxon>
        <taxon>Hydra</taxon>
    </lineage>
</organism>
<sequence length="209" mass="24394">MINYNVYMLFIYFVTSEPTLTKEPILEVEEVKSIIIKEWNLIQASALKRNKLVKPILKNNDTPYPIKYWSNCRLIYARRRNGMNLGIINKKVVGMKKDNDINGLFEIQSYATSIVMLRHFVTENYIAINEKGEIIVTPTKNDECLFYHYMEENGYVTFASVKYFINEHYDLFLNLKANGKVRNVRRTAPGQTSSQFILIPSDTNKSCIR</sequence>
<evidence type="ECO:0000313" key="4">
    <source>
        <dbReference type="RefSeq" id="XP_065649607.1"/>
    </source>
</evidence>
<dbReference type="SMART" id="SM00442">
    <property type="entry name" value="FGF"/>
    <property type="match status" value="1"/>
</dbReference>
<dbReference type="InterPro" id="IPR008996">
    <property type="entry name" value="IL1/FGF"/>
</dbReference>
<dbReference type="GeneID" id="100198539"/>
<dbReference type="CDD" id="cd00058">
    <property type="entry name" value="beta-trefoil_FGF"/>
    <property type="match status" value="1"/>
</dbReference>
<name>A0ABM4BKN3_HYDVU</name>
<dbReference type="SUPFAM" id="SSF50353">
    <property type="entry name" value="Cytokine"/>
    <property type="match status" value="1"/>
</dbReference>
<reference evidence="4" key="1">
    <citation type="submission" date="2025-08" db="UniProtKB">
        <authorList>
            <consortium name="RefSeq"/>
        </authorList>
    </citation>
    <scope>IDENTIFICATION</scope>
</reference>
<evidence type="ECO:0000256" key="1">
    <source>
        <dbReference type="ARBA" id="ARBA00007936"/>
    </source>
</evidence>
<dbReference type="PANTHER" id="PTHR11486">
    <property type="entry name" value="FIBROBLAST GROWTH FACTOR"/>
    <property type="match status" value="1"/>
</dbReference>
<evidence type="ECO:0000256" key="2">
    <source>
        <dbReference type="RuleBase" id="RU049442"/>
    </source>
</evidence>
<dbReference type="Pfam" id="PF00167">
    <property type="entry name" value="FGF"/>
    <property type="match status" value="1"/>
</dbReference>
<gene>
    <name evidence="4" type="primary">LOC100198539</name>
</gene>
<dbReference type="InterPro" id="IPR056378">
    <property type="entry name" value="Let-756-like_FGF"/>
</dbReference>
<dbReference type="PRINTS" id="PR00263">
    <property type="entry name" value="HBGFFGF"/>
</dbReference>
<accession>A0ABM4BKN3</accession>
<comment type="similarity">
    <text evidence="1 2">Belongs to the heparin-binding growth factors family.</text>
</comment>
<dbReference type="Gene3D" id="2.80.10.50">
    <property type="match status" value="1"/>
</dbReference>
<dbReference type="PRINTS" id="PR00262">
    <property type="entry name" value="IL1HBGF"/>
</dbReference>
<proteinExistence type="inferred from homology"/>